<dbReference type="Proteomes" id="UP000295573">
    <property type="component" value="Unassembled WGS sequence"/>
</dbReference>
<comment type="caution">
    <text evidence="1">The sequence shown here is derived from an EMBL/GenBank/DDBJ whole genome shotgun (WGS) entry which is preliminary data.</text>
</comment>
<reference evidence="1 2" key="1">
    <citation type="journal article" date="2015" name="Stand. Genomic Sci.">
        <title>Genomic Encyclopedia of Bacterial and Archaeal Type Strains, Phase III: the genomes of soil and plant-associated and newly described type strains.</title>
        <authorList>
            <person name="Whitman W.B."/>
            <person name="Woyke T."/>
            <person name="Klenk H.P."/>
            <person name="Zhou Y."/>
            <person name="Lilburn T.G."/>
            <person name="Beck B.J."/>
            <person name="De Vos P."/>
            <person name="Vandamme P."/>
            <person name="Eisen J.A."/>
            <person name="Garrity G."/>
            <person name="Hugenholtz P."/>
            <person name="Kyrpides N.C."/>
        </authorList>
    </citation>
    <scope>NUCLEOTIDE SEQUENCE [LARGE SCALE GENOMIC DNA]</scope>
    <source>
        <strain evidence="1 2">VKM Ac-2541</strain>
    </source>
</reference>
<protein>
    <submittedName>
        <fullName evidence="1">Uncharacterized protein</fullName>
    </submittedName>
</protein>
<dbReference type="AlphaFoldDB" id="A0A4R2ILR4"/>
<proteinExistence type="predicted"/>
<gene>
    <name evidence="1" type="ORF">EV646_108250</name>
</gene>
<evidence type="ECO:0000313" key="2">
    <source>
        <dbReference type="Proteomes" id="UP000295573"/>
    </source>
</evidence>
<accession>A0A4R2ILR4</accession>
<sequence length="349" mass="39539">MKFHKADLPRRGWGYPQGIRRRARKSGILVRMDWWWKRQLADEGIAVLIHDQQQIVSRAQLQAAGWSEPQIRRHLRNRRWQIVHPGVYATHTGPIGYDEQLLAALLYAGPDAAWSHYTAAEQLGLLKPRHNRPVYVTIPRLRRVKARPNLVIHRDEHWADRLAPGIPPRRTPADAVLDIIGITSSLDQAAAVIAEACQSGRVSPAGLATALADRPRLRHRASLRPILGDVAAGSHSLLELRYLRDVERRHGLPAGLRQRAVDSEFTDVFYKGFDLIVELDGRLHLVPDQRWRDLDRDNCATLRAESTLRYGWLDVTGRPCQAAVQVLHVLRRRQPVLTAKPCGASCPVR</sequence>
<name>A0A4R2ILR4_9ACTN</name>
<dbReference type="EMBL" id="SLWR01000008">
    <property type="protein sequence ID" value="TCO45627.1"/>
    <property type="molecule type" value="Genomic_DNA"/>
</dbReference>
<organism evidence="1 2">
    <name type="scientific">Kribbella antiqua</name>
    <dbReference type="NCBI Taxonomy" id="2512217"/>
    <lineage>
        <taxon>Bacteria</taxon>
        <taxon>Bacillati</taxon>
        <taxon>Actinomycetota</taxon>
        <taxon>Actinomycetes</taxon>
        <taxon>Propionibacteriales</taxon>
        <taxon>Kribbellaceae</taxon>
        <taxon>Kribbella</taxon>
    </lineage>
</organism>
<evidence type="ECO:0000313" key="1">
    <source>
        <dbReference type="EMBL" id="TCO45627.1"/>
    </source>
</evidence>
<keyword evidence="2" id="KW-1185">Reference proteome</keyword>